<dbReference type="GO" id="GO:0006352">
    <property type="term" value="P:DNA-templated transcription initiation"/>
    <property type="evidence" value="ECO:0007669"/>
    <property type="project" value="InterPro"/>
</dbReference>
<dbReference type="Pfam" id="PF04542">
    <property type="entry name" value="Sigma70_r2"/>
    <property type="match status" value="1"/>
</dbReference>
<dbReference type="STRING" id="313628.LNTAR_14632"/>
<keyword evidence="7" id="KW-1185">Reference proteome</keyword>
<comment type="caution">
    <text evidence="6">The sequence shown here is derived from an EMBL/GenBank/DDBJ whole genome shotgun (WGS) entry which is preliminary data.</text>
</comment>
<dbReference type="RefSeq" id="WP_007277363.1">
    <property type="nucleotide sequence ID" value="NZ_ABCK01000003.1"/>
</dbReference>
<dbReference type="InterPro" id="IPR036388">
    <property type="entry name" value="WH-like_DNA-bd_sf"/>
</dbReference>
<protein>
    <submittedName>
        <fullName evidence="6">Probable RNA polymerase sigma-70 factor, ECF subfamily protein</fullName>
    </submittedName>
</protein>
<dbReference type="PANTHER" id="PTHR43133">
    <property type="entry name" value="RNA POLYMERASE ECF-TYPE SIGMA FACTO"/>
    <property type="match status" value="1"/>
</dbReference>
<dbReference type="AlphaFoldDB" id="A6DHH8"/>
<accession>A6DHH8</accession>
<dbReference type="InterPro" id="IPR013324">
    <property type="entry name" value="RNA_pol_sigma_r3/r4-like"/>
</dbReference>
<evidence type="ECO:0000313" key="6">
    <source>
        <dbReference type="EMBL" id="EDM29061.1"/>
    </source>
</evidence>
<evidence type="ECO:0000256" key="3">
    <source>
        <dbReference type="ARBA" id="ARBA00023082"/>
    </source>
</evidence>
<keyword evidence="2" id="KW-0805">Transcription regulation</keyword>
<keyword evidence="3" id="KW-0731">Sigma factor</keyword>
<dbReference type="OrthoDB" id="9784984at2"/>
<feature type="domain" description="RNA polymerase sigma-70 region 2" evidence="5">
    <location>
        <begin position="11"/>
        <end position="75"/>
    </location>
</feature>
<comment type="similarity">
    <text evidence="1">Belongs to the sigma-70 factor family. ECF subfamily.</text>
</comment>
<gene>
    <name evidence="6" type="ORF">LNTAR_14632</name>
</gene>
<evidence type="ECO:0000256" key="4">
    <source>
        <dbReference type="ARBA" id="ARBA00023163"/>
    </source>
</evidence>
<dbReference type="InterPro" id="IPR007627">
    <property type="entry name" value="RNA_pol_sigma70_r2"/>
</dbReference>
<reference evidence="6 7" key="1">
    <citation type="journal article" date="2010" name="J. Bacteriol.">
        <title>Genome sequence of Lentisphaera araneosa HTCC2155T, the type species of the order Lentisphaerales in the phylum Lentisphaerae.</title>
        <authorList>
            <person name="Thrash J.C."/>
            <person name="Cho J.C."/>
            <person name="Vergin K.L."/>
            <person name="Morris R.M."/>
            <person name="Giovannoni S.J."/>
        </authorList>
    </citation>
    <scope>NUCLEOTIDE SEQUENCE [LARGE SCALE GENOMIC DNA]</scope>
    <source>
        <strain evidence="6 7">HTCC2155</strain>
    </source>
</reference>
<evidence type="ECO:0000259" key="5">
    <source>
        <dbReference type="Pfam" id="PF04542"/>
    </source>
</evidence>
<dbReference type="GO" id="GO:0016987">
    <property type="term" value="F:sigma factor activity"/>
    <property type="evidence" value="ECO:0007669"/>
    <property type="project" value="UniProtKB-KW"/>
</dbReference>
<sequence>MKDQLLREAFRHHNALISYAYSILRDWDLAEDAVQEAMVTVNQKADDFDATKKVLPWVKGIVRFKCLQIIRSRKKEAFFKDEDLLDLVEQRVTQFIDDQFIQRREAQGRALKHCLAKLNPQSLDLITASYRDKESSESLASRYKRSVNAIYITLTRIRQQLRKCTRSYENLPEAE</sequence>
<dbReference type="Gene3D" id="1.10.10.10">
    <property type="entry name" value="Winged helix-like DNA-binding domain superfamily/Winged helix DNA-binding domain"/>
    <property type="match status" value="1"/>
</dbReference>
<dbReference type="SUPFAM" id="SSF88946">
    <property type="entry name" value="Sigma2 domain of RNA polymerase sigma factors"/>
    <property type="match status" value="1"/>
</dbReference>
<dbReference type="SUPFAM" id="SSF88659">
    <property type="entry name" value="Sigma3 and sigma4 domains of RNA polymerase sigma factors"/>
    <property type="match status" value="1"/>
</dbReference>
<dbReference type="InterPro" id="IPR013325">
    <property type="entry name" value="RNA_pol_sigma_r2"/>
</dbReference>
<proteinExistence type="inferred from homology"/>
<evidence type="ECO:0000256" key="1">
    <source>
        <dbReference type="ARBA" id="ARBA00010641"/>
    </source>
</evidence>
<name>A6DHH8_9BACT</name>
<organism evidence="6 7">
    <name type="scientific">Lentisphaera araneosa HTCC2155</name>
    <dbReference type="NCBI Taxonomy" id="313628"/>
    <lineage>
        <taxon>Bacteria</taxon>
        <taxon>Pseudomonadati</taxon>
        <taxon>Lentisphaerota</taxon>
        <taxon>Lentisphaeria</taxon>
        <taxon>Lentisphaerales</taxon>
        <taxon>Lentisphaeraceae</taxon>
        <taxon>Lentisphaera</taxon>
    </lineage>
</organism>
<keyword evidence="4" id="KW-0804">Transcription</keyword>
<evidence type="ECO:0000256" key="2">
    <source>
        <dbReference type="ARBA" id="ARBA00023015"/>
    </source>
</evidence>
<dbReference type="Gene3D" id="1.10.1740.10">
    <property type="match status" value="1"/>
</dbReference>
<dbReference type="InterPro" id="IPR039425">
    <property type="entry name" value="RNA_pol_sigma-70-like"/>
</dbReference>
<evidence type="ECO:0000313" key="7">
    <source>
        <dbReference type="Proteomes" id="UP000004947"/>
    </source>
</evidence>
<dbReference type="NCBIfam" id="TIGR02937">
    <property type="entry name" value="sigma70-ECF"/>
    <property type="match status" value="1"/>
</dbReference>
<dbReference type="PANTHER" id="PTHR43133:SF51">
    <property type="entry name" value="RNA POLYMERASE SIGMA FACTOR"/>
    <property type="match status" value="1"/>
</dbReference>
<dbReference type="InterPro" id="IPR014284">
    <property type="entry name" value="RNA_pol_sigma-70_dom"/>
</dbReference>
<dbReference type="EMBL" id="ABCK01000003">
    <property type="protein sequence ID" value="EDM29061.1"/>
    <property type="molecule type" value="Genomic_DNA"/>
</dbReference>
<dbReference type="eggNOG" id="COG1595">
    <property type="taxonomic scope" value="Bacteria"/>
</dbReference>
<dbReference type="Proteomes" id="UP000004947">
    <property type="component" value="Unassembled WGS sequence"/>
</dbReference>